<feature type="compositionally biased region" description="Low complexity" evidence="1">
    <location>
        <begin position="167"/>
        <end position="197"/>
    </location>
</feature>
<feature type="compositionally biased region" description="Low complexity" evidence="1">
    <location>
        <begin position="214"/>
        <end position="238"/>
    </location>
</feature>
<feature type="chain" id="PRO_5039181747" description="Periplasmic binding protein domain-containing protein" evidence="2">
    <location>
        <begin position="20"/>
        <end position="609"/>
    </location>
</feature>
<dbReference type="PROSITE" id="PS51257">
    <property type="entry name" value="PROKAR_LIPOPROTEIN"/>
    <property type="match status" value="1"/>
</dbReference>
<dbReference type="Gene3D" id="3.40.50.2300">
    <property type="match status" value="1"/>
</dbReference>
<dbReference type="OrthoDB" id="3239411at2"/>
<feature type="region of interest" description="Disordered" evidence="1">
    <location>
        <begin position="547"/>
        <end position="570"/>
    </location>
</feature>
<keyword evidence="4" id="KW-1185">Reference proteome</keyword>
<feature type="region of interest" description="Disordered" evidence="1">
    <location>
        <begin position="167"/>
        <end position="238"/>
    </location>
</feature>
<gene>
    <name evidence="3" type="ORF">EHS19_00115</name>
</gene>
<proteinExistence type="predicted"/>
<protein>
    <recommendedName>
        <fullName evidence="5">Periplasmic binding protein domain-containing protein</fullName>
    </recommendedName>
</protein>
<dbReference type="AlphaFoldDB" id="A0A5N5RP01"/>
<dbReference type="EMBL" id="RQSP01000001">
    <property type="protein sequence ID" value="KAB5608690.1"/>
    <property type="molecule type" value="Genomic_DNA"/>
</dbReference>
<dbReference type="RefSeq" id="WP_151915778.1">
    <property type="nucleotide sequence ID" value="NZ_RQSP01000001.1"/>
</dbReference>
<organism evidence="3 4">
    <name type="scientific">Bifidobacterium jacchi</name>
    <dbReference type="NCBI Taxonomy" id="2490545"/>
    <lineage>
        <taxon>Bacteria</taxon>
        <taxon>Bacillati</taxon>
        <taxon>Actinomycetota</taxon>
        <taxon>Actinomycetes</taxon>
        <taxon>Bifidobacteriales</taxon>
        <taxon>Bifidobacteriaceae</taxon>
        <taxon>Bifidobacterium</taxon>
    </lineage>
</organism>
<accession>A0A5N5RP01</accession>
<evidence type="ECO:0008006" key="5">
    <source>
        <dbReference type="Google" id="ProtNLM"/>
    </source>
</evidence>
<evidence type="ECO:0000313" key="3">
    <source>
        <dbReference type="EMBL" id="KAB5608690.1"/>
    </source>
</evidence>
<feature type="compositionally biased region" description="Low complexity" evidence="1">
    <location>
        <begin position="561"/>
        <end position="570"/>
    </location>
</feature>
<sequence length="609" mass="63393">MTFTGKRMLARFAAFATSAALLIGAASCSSTEDSHSEDPKPTTNSATAATTGKVAVFTPSDGVSIGQSTPMNRWPSFVSDLTEALHAAHVDSDDITTSTASSLDEQSRDIQDYVVEHVTKSNAGGAQQSTDDGTADASITLVIAPVADNSAITHDYGDFVSMPDAASAQSSDAASSNDGGSETSDSSTASSTDSQDAASDDDAPAAADSDKNTDNNTTDDTNGNTDSASAASGSAASDTDAAIARLNSSITLARESGMHVIMLSNNVTGVSPDALVRFSTARQIGQIQAEKLVTKLDLGKTNKDNPKTVEVLLPISAKSGTAEYDLQSAFLKEAFMGIWQILDDYFKSGKLVSASGLLTADSTEQDWSKLLVDASKTTNVQRAVSERLKSSDDTAKDATMTHIDGIIGLTDTAASQIIKELSAMGYTGTAADINPSISITGIVGNIIGKHDLTREPVPDPIKSPDNDDAANNKPDKQYASQWPIVTGYGAFVDSMPQIVNGQQWMTALEDRKAIATDVADACVTFNRKASIDKRDYVTMETIRTDGNTANNSNVDGGNAKTDNGNTTNSNTTTAKTIPVISEAPLAVSASNLKNALIDPGYISLADAGL</sequence>
<evidence type="ECO:0000256" key="2">
    <source>
        <dbReference type="SAM" id="SignalP"/>
    </source>
</evidence>
<feature type="region of interest" description="Disordered" evidence="1">
    <location>
        <begin position="30"/>
        <end position="49"/>
    </location>
</feature>
<name>A0A5N5RP01_9BIFI</name>
<keyword evidence="2" id="KW-0732">Signal</keyword>
<comment type="caution">
    <text evidence="3">The sequence shown here is derived from an EMBL/GenBank/DDBJ whole genome shotgun (WGS) entry which is preliminary data.</text>
</comment>
<feature type="signal peptide" evidence="2">
    <location>
        <begin position="1"/>
        <end position="19"/>
    </location>
</feature>
<feature type="compositionally biased region" description="Basic and acidic residues" evidence="1">
    <location>
        <begin position="453"/>
        <end position="465"/>
    </location>
</feature>
<evidence type="ECO:0000256" key="1">
    <source>
        <dbReference type="SAM" id="MobiDB-lite"/>
    </source>
</evidence>
<evidence type="ECO:0000313" key="4">
    <source>
        <dbReference type="Proteomes" id="UP000326336"/>
    </source>
</evidence>
<reference evidence="3 4" key="1">
    <citation type="journal article" date="2019" name="Int. J. Syst. Evol. Microbiol.">
        <title>Bifidobacterium jacchi sp. nov., isolated from the faeces of a baby common marmoset (Callithrix jacchus).</title>
        <authorList>
            <person name="Modesto M."/>
            <person name="Watanabe K."/>
            <person name="Arita M."/>
            <person name="Satti M."/>
            <person name="Oki K."/>
            <person name="Sciavilla P."/>
            <person name="Patavino C."/>
            <person name="Camma C."/>
            <person name="Michelini S."/>
            <person name="Sgorbati B."/>
            <person name="Mattarelli P."/>
        </authorList>
    </citation>
    <scope>NUCLEOTIDE SEQUENCE [LARGE SCALE GENOMIC DNA]</scope>
    <source>
        <strain evidence="3 4">MRM 9.3</strain>
    </source>
</reference>
<feature type="region of interest" description="Disordered" evidence="1">
    <location>
        <begin position="453"/>
        <end position="478"/>
    </location>
</feature>
<dbReference type="Proteomes" id="UP000326336">
    <property type="component" value="Unassembled WGS sequence"/>
</dbReference>